<feature type="compositionally biased region" description="Basic residues" evidence="1">
    <location>
        <begin position="231"/>
        <end position="242"/>
    </location>
</feature>
<reference evidence="3" key="1">
    <citation type="submission" date="2013-09" db="EMBL/GenBank/DDBJ databases">
        <title>Corchorus olitorius genome sequencing.</title>
        <authorList>
            <person name="Alam M."/>
            <person name="Haque M.S."/>
            <person name="Islam M.S."/>
            <person name="Emdad E.M."/>
            <person name="Islam M.M."/>
            <person name="Ahmed B."/>
            <person name="Halim A."/>
            <person name="Hossen Q.M.M."/>
            <person name="Hossain M.Z."/>
            <person name="Ahmed R."/>
            <person name="Khan M.M."/>
            <person name="Islam R."/>
            <person name="Rashid M.M."/>
            <person name="Khan S.A."/>
            <person name="Rahman M.S."/>
            <person name="Alam M."/>
            <person name="Yahiya A.S."/>
            <person name="Khan M.S."/>
            <person name="Azam M.S."/>
            <person name="Haque T."/>
            <person name="Lashkar M.Z.H."/>
            <person name="Akhand A.I."/>
            <person name="Morshed G."/>
            <person name="Roy S."/>
            <person name="Uddin K.S."/>
            <person name="Rabeya T."/>
            <person name="Hossain A.S."/>
            <person name="Chowdhury A."/>
            <person name="Snigdha A.R."/>
            <person name="Mortoza M.S."/>
            <person name="Matin S.A."/>
            <person name="Hoque S.M.E."/>
            <person name="Islam M.K."/>
            <person name="Roy D.K."/>
            <person name="Haider R."/>
            <person name="Moosa M.M."/>
            <person name="Elias S.M."/>
            <person name="Hasan A.M."/>
            <person name="Jahan S."/>
            <person name="Shafiuddin M."/>
            <person name="Mahmood N."/>
            <person name="Shommy N.S."/>
        </authorList>
    </citation>
    <scope>NUCLEOTIDE SEQUENCE [LARGE SCALE GENOMIC DNA]</scope>
    <source>
        <strain evidence="3">cv. O-4</strain>
    </source>
</reference>
<accession>A0A1R3HZ58</accession>
<protein>
    <submittedName>
        <fullName evidence="2">Uncharacterized protein</fullName>
    </submittedName>
</protein>
<gene>
    <name evidence="2" type="ORF">COLO4_25958</name>
</gene>
<dbReference type="Proteomes" id="UP000187203">
    <property type="component" value="Unassembled WGS sequence"/>
</dbReference>
<organism evidence="2 3">
    <name type="scientific">Corchorus olitorius</name>
    <dbReference type="NCBI Taxonomy" id="93759"/>
    <lineage>
        <taxon>Eukaryota</taxon>
        <taxon>Viridiplantae</taxon>
        <taxon>Streptophyta</taxon>
        <taxon>Embryophyta</taxon>
        <taxon>Tracheophyta</taxon>
        <taxon>Spermatophyta</taxon>
        <taxon>Magnoliopsida</taxon>
        <taxon>eudicotyledons</taxon>
        <taxon>Gunneridae</taxon>
        <taxon>Pentapetalae</taxon>
        <taxon>rosids</taxon>
        <taxon>malvids</taxon>
        <taxon>Malvales</taxon>
        <taxon>Malvaceae</taxon>
        <taxon>Grewioideae</taxon>
        <taxon>Apeibeae</taxon>
        <taxon>Corchorus</taxon>
    </lineage>
</organism>
<comment type="caution">
    <text evidence="2">The sequence shown here is derived from an EMBL/GenBank/DDBJ whole genome shotgun (WGS) entry which is preliminary data.</text>
</comment>
<evidence type="ECO:0000313" key="2">
    <source>
        <dbReference type="EMBL" id="OMO75632.1"/>
    </source>
</evidence>
<evidence type="ECO:0000256" key="1">
    <source>
        <dbReference type="SAM" id="MobiDB-lite"/>
    </source>
</evidence>
<sequence length="242" mass="25336">MKRWTHFFGSGNNLVGPSSDMGLSQSSSANGPASESNSPAYKKKTEGPLSRVSDSVLLEAAGYSPQTVLKTFVGNGGISEFSELSNQSERTSNRNSGEDAGNQVPFDEPDRQHLHHLRADSGRHNEGFSGGSEIEGNGGKWLDGGGATTGGLAGHQNPDGGGGSLADKESFGNPSYDGERDLDPDADEASLKEIPPDDCEDVNRGAADSMPIERKPQHSLSDGGSSGGGFRLRKANHLHRGS</sequence>
<feature type="compositionally biased region" description="Polar residues" evidence="1">
    <location>
        <begin position="10"/>
        <end position="39"/>
    </location>
</feature>
<feature type="compositionally biased region" description="Basic and acidic residues" evidence="1">
    <location>
        <begin position="108"/>
        <end position="126"/>
    </location>
</feature>
<feature type="compositionally biased region" description="Polar residues" evidence="1">
    <location>
        <begin position="82"/>
        <end position="95"/>
    </location>
</feature>
<feature type="compositionally biased region" description="Basic and acidic residues" evidence="1">
    <location>
        <begin position="177"/>
        <end position="195"/>
    </location>
</feature>
<proteinExistence type="predicted"/>
<name>A0A1R3HZ58_9ROSI</name>
<feature type="region of interest" description="Disordered" evidence="1">
    <location>
        <begin position="78"/>
        <end position="242"/>
    </location>
</feature>
<dbReference type="EMBL" id="AWUE01019190">
    <property type="protein sequence ID" value="OMO75632.1"/>
    <property type="molecule type" value="Genomic_DNA"/>
</dbReference>
<keyword evidence="3" id="KW-1185">Reference proteome</keyword>
<feature type="compositionally biased region" description="Gly residues" evidence="1">
    <location>
        <begin position="136"/>
        <end position="164"/>
    </location>
</feature>
<evidence type="ECO:0000313" key="3">
    <source>
        <dbReference type="Proteomes" id="UP000187203"/>
    </source>
</evidence>
<dbReference type="AlphaFoldDB" id="A0A1R3HZ58"/>
<feature type="region of interest" description="Disordered" evidence="1">
    <location>
        <begin position="1"/>
        <end position="51"/>
    </location>
</feature>